<gene>
    <name evidence="1" type="ORF">HID58_021864</name>
</gene>
<proteinExistence type="predicted"/>
<sequence length="110" mass="12870">VEDLFTLQKAKPRRILRLLDVKPRRFPTEDVLTAETNGEKDVIAKEERFQGQSKRVLISEFSNDDVFYAEEEEVNEGSFFNFGIRVLILEFSNDDVFYVDSNPYVLCLTR</sequence>
<name>A0ABQ8D006_BRANA</name>
<evidence type="ECO:0000313" key="2">
    <source>
        <dbReference type="Proteomes" id="UP000824890"/>
    </source>
</evidence>
<accession>A0ABQ8D006</accession>
<reference evidence="1 2" key="1">
    <citation type="submission" date="2021-05" db="EMBL/GenBank/DDBJ databases">
        <title>Genome Assembly of Synthetic Allotetraploid Brassica napus Reveals Homoeologous Exchanges between Subgenomes.</title>
        <authorList>
            <person name="Davis J.T."/>
        </authorList>
    </citation>
    <scope>NUCLEOTIDE SEQUENCE [LARGE SCALE GENOMIC DNA]</scope>
    <source>
        <strain evidence="2">cv. Da-Ae</strain>
        <tissue evidence="1">Seedling</tissue>
    </source>
</reference>
<dbReference type="Proteomes" id="UP000824890">
    <property type="component" value="Unassembled WGS sequence"/>
</dbReference>
<dbReference type="EMBL" id="JAGKQM010000006">
    <property type="protein sequence ID" value="KAH0921846.1"/>
    <property type="molecule type" value="Genomic_DNA"/>
</dbReference>
<evidence type="ECO:0000313" key="1">
    <source>
        <dbReference type="EMBL" id="KAH0921846.1"/>
    </source>
</evidence>
<comment type="caution">
    <text evidence="1">The sequence shown here is derived from an EMBL/GenBank/DDBJ whole genome shotgun (WGS) entry which is preliminary data.</text>
</comment>
<feature type="non-terminal residue" evidence="1">
    <location>
        <position position="1"/>
    </location>
</feature>
<organism evidence="1 2">
    <name type="scientific">Brassica napus</name>
    <name type="common">Rape</name>
    <dbReference type="NCBI Taxonomy" id="3708"/>
    <lineage>
        <taxon>Eukaryota</taxon>
        <taxon>Viridiplantae</taxon>
        <taxon>Streptophyta</taxon>
        <taxon>Embryophyta</taxon>
        <taxon>Tracheophyta</taxon>
        <taxon>Spermatophyta</taxon>
        <taxon>Magnoliopsida</taxon>
        <taxon>eudicotyledons</taxon>
        <taxon>Gunneridae</taxon>
        <taxon>Pentapetalae</taxon>
        <taxon>rosids</taxon>
        <taxon>malvids</taxon>
        <taxon>Brassicales</taxon>
        <taxon>Brassicaceae</taxon>
        <taxon>Brassiceae</taxon>
        <taxon>Brassica</taxon>
    </lineage>
</organism>
<keyword evidence="2" id="KW-1185">Reference proteome</keyword>
<protein>
    <submittedName>
        <fullName evidence="1">Uncharacterized protein</fullName>
    </submittedName>
</protein>